<dbReference type="InterPro" id="IPR056823">
    <property type="entry name" value="TEN-like_YD-shell"/>
</dbReference>
<dbReference type="RefSeq" id="WP_377331272.1">
    <property type="nucleotide sequence ID" value="NZ_JBHSGB010000001.1"/>
</dbReference>
<dbReference type="Gene3D" id="2.180.10.10">
    <property type="entry name" value="RHS repeat-associated core"/>
    <property type="match status" value="1"/>
</dbReference>
<dbReference type="InterPro" id="IPR050708">
    <property type="entry name" value="T6SS_VgrG/RHS"/>
</dbReference>
<evidence type="ECO:0000259" key="2">
    <source>
        <dbReference type="Pfam" id="PF25023"/>
    </source>
</evidence>
<dbReference type="NCBIfam" id="TIGR03696">
    <property type="entry name" value="Rhs_assc_core"/>
    <property type="match status" value="1"/>
</dbReference>
<name>A0ABV9JI54_9GAMM</name>
<dbReference type="EMBL" id="JBHSGB010000001">
    <property type="protein sequence ID" value="MFC4653754.1"/>
    <property type="molecule type" value="Genomic_DNA"/>
</dbReference>
<reference evidence="4" key="1">
    <citation type="journal article" date="2019" name="Int. J. Syst. Evol. Microbiol.">
        <title>The Global Catalogue of Microorganisms (GCM) 10K type strain sequencing project: providing services to taxonomists for standard genome sequencing and annotation.</title>
        <authorList>
            <consortium name="The Broad Institute Genomics Platform"/>
            <consortium name="The Broad Institute Genome Sequencing Center for Infectious Disease"/>
            <person name="Wu L."/>
            <person name="Ma J."/>
        </authorList>
    </citation>
    <scope>NUCLEOTIDE SEQUENCE [LARGE SCALE GENOMIC DNA]</scope>
    <source>
        <strain evidence="4">DT28</strain>
    </source>
</reference>
<evidence type="ECO:0000313" key="3">
    <source>
        <dbReference type="EMBL" id="MFC4653754.1"/>
    </source>
</evidence>
<evidence type="ECO:0000313" key="4">
    <source>
        <dbReference type="Proteomes" id="UP001595962"/>
    </source>
</evidence>
<organism evidence="3 4">
    <name type="scientific">Rheinheimera marina</name>
    <dbReference type="NCBI Taxonomy" id="1774958"/>
    <lineage>
        <taxon>Bacteria</taxon>
        <taxon>Pseudomonadati</taxon>
        <taxon>Pseudomonadota</taxon>
        <taxon>Gammaproteobacteria</taxon>
        <taxon>Chromatiales</taxon>
        <taxon>Chromatiaceae</taxon>
        <taxon>Rheinheimera</taxon>
    </lineage>
</organism>
<comment type="caution">
    <text evidence="3">The sequence shown here is derived from an EMBL/GenBank/DDBJ whole genome shotgun (WGS) entry which is preliminary data.</text>
</comment>
<gene>
    <name evidence="3" type="ORF">ACFO3I_01820</name>
</gene>
<keyword evidence="4" id="KW-1185">Reference proteome</keyword>
<accession>A0ABV9JI54</accession>
<proteinExistence type="predicted"/>
<sequence length="498" mass="52873">MLGSLFEKVTLPSGVVEHKFYFGDAVATRRTAGGDQVYYLHKDQQGSTTAITNPTGGIVQQFIYDPWGKQFEVTTTSLTYSSQAVSSGYTGHEMVNDFEVIHMGGRTYNPVLGRFMQADPFIQSPTNLQSYNRYSYVLNNPMSYTDPSGYIFKALNKAFGKFAPFVGFALMFINPIGAWATANWYQAAAFGFMSGGVATGSLRGAAVGAISGAAFQQVGASFKADKGFWAQGGAGHVGTHAVTGGITSVLGGGKFGHGFWSAGFTKGLDVNSLIPGVGDGLNAARAIVAALVGGTISELTGGKFANGAITAGLAQAVNGNSFWDDAEMLAEMAVDFMPGSALVSCASSNACSYTEWAIASAEVAAVVIPGGVAVRVAFKAFQKWKAASQVVRTGAESAKQAADLSKHLGYSQKYGQAGVKELENGRVRYYGELQSASKPGEMAGRRYVHEFDPATGRSRGWHETLDHSGNVRQIRPEMNNGSKTHYIFDRDGNYTGSW</sequence>
<dbReference type="Proteomes" id="UP001595962">
    <property type="component" value="Unassembled WGS sequence"/>
</dbReference>
<dbReference type="Pfam" id="PF25023">
    <property type="entry name" value="TEN_YD-shell"/>
    <property type="match status" value="1"/>
</dbReference>
<feature type="domain" description="Teneurin-like YD-shell" evidence="2">
    <location>
        <begin position="36"/>
        <end position="142"/>
    </location>
</feature>
<dbReference type="PANTHER" id="PTHR32305:SF15">
    <property type="entry name" value="PROTEIN RHSA-RELATED"/>
    <property type="match status" value="1"/>
</dbReference>
<keyword evidence="1" id="KW-0677">Repeat</keyword>
<dbReference type="PANTHER" id="PTHR32305">
    <property type="match status" value="1"/>
</dbReference>
<evidence type="ECO:0000256" key="1">
    <source>
        <dbReference type="ARBA" id="ARBA00022737"/>
    </source>
</evidence>
<protein>
    <submittedName>
        <fullName evidence="3">RHS repeat domain-containing protein</fullName>
    </submittedName>
</protein>
<dbReference type="InterPro" id="IPR022385">
    <property type="entry name" value="Rhs_assc_core"/>
</dbReference>